<comment type="caution">
    <text evidence="3">The sequence shown here is derived from an EMBL/GenBank/DDBJ whole genome shotgun (WGS) entry which is preliminary data.</text>
</comment>
<evidence type="ECO:0000313" key="3">
    <source>
        <dbReference type="EMBL" id="PMB67607.1"/>
    </source>
</evidence>
<organism evidence="3 4">
    <name type="scientific">Beauveria bassiana</name>
    <name type="common">White muscardine disease fungus</name>
    <name type="synonym">Tritirachium shiotae</name>
    <dbReference type="NCBI Taxonomy" id="176275"/>
    <lineage>
        <taxon>Eukaryota</taxon>
        <taxon>Fungi</taxon>
        <taxon>Dikarya</taxon>
        <taxon>Ascomycota</taxon>
        <taxon>Pezizomycotina</taxon>
        <taxon>Sordariomycetes</taxon>
        <taxon>Hypocreomycetidae</taxon>
        <taxon>Hypocreales</taxon>
        <taxon>Cordycipitaceae</taxon>
        <taxon>Beauveria</taxon>
    </lineage>
</organism>
<evidence type="ECO:0000259" key="1">
    <source>
        <dbReference type="Pfam" id="PF01977"/>
    </source>
</evidence>
<sequence length="397" mass="44223">MFGNAASLRSREKEKYGRIARSFGLPPDSSWKDILQRSQEAKNRRPIPPRILSTGPCKQHKILGDDIDLHKLPAPKLHQGDAGKYLQTYGVHVLQSPDGKWTNWSIFRGMIHDSRRLVCLVGSGQHNSVIRDMWLKKGKTEVSWALAFGVPPAASVVAACPIPQGISEAEYVGAMVGQPLDVVKCELSDLLVPANSEIVMEGTSVPGKITDESHVTASMASEELLQLLRQHGFPVIDAFASLETYATWCALKVDVKKLAELRTTSEEFCNKIGNLVFNDKSAMLMNRIMLFGHDVNVRDFKDIMWALATCCRPGQDEHLFKDIPVLPLTPYMSHGRGNPTRGGKVVSDCLFPMEYEGKTSFRGCEFERSYPEEVKERVRSNWTAMGFVEVESPSKST</sequence>
<proteinExistence type="predicted"/>
<protein>
    <submittedName>
        <fullName evidence="3">Ferulic acid decarboxylase 1</fullName>
    </submittedName>
</protein>
<dbReference type="EMBL" id="MRVG01000006">
    <property type="protein sequence ID" value="PMB67607.1"/>
    <property type="molecule type" value="Genomic_DNA"/>
</dbReference>
<dbReference type="GO" id="GO:0005737">
    <property type="term" value="C:cytoplasm"/>
    <property type="evidence" value="ECO:0007669"/>
    <property type="project" value="TreeGrafter"/>
</dbReference>
<dbReference type="GO" id="GO:0016831">
    <property type="term" value="F:carboxy-lyase activity"/>
    <property type="evidence" value="ECO:0007669"/>
    <property type="project" value="InterPro"/>
</dbReference>
<dbReference type="InterPro" id="IPR002830">
    <property type="entry name" value="UbiD"/>
</dbReference>
<dbReference type="PANTHER" id="PTHR30108">
    <property type="entry name" value="3-OCTAPRENYL-4-HYDROXYBENZOATE CARBOXY-LYASE-RELATED"/>
    <property type="match status" value="1"/>
</dbReference>
<reference evidence="3 4" key="1">
    <citation type="journal article" date="2016" name="Appl. Microbiol. Biotechnol.">
        <title>Characterization of T-DNA insertion mutants with decreased virulence in the entomopathogenic fungus Beauveria bassiana JEF-007.</title>
        <authorList>
            <person name="Kim S."/>
            <person name="Lee S.J."/>
            <person name="Nai Y.S."/>
            <person name="Yu J.S."/>
            <person name="Lee M.R."/>
            <person name="Yang Y.T."/>
            <person name="Kim J.S."/>
        </authorList>
    </citation>
    <scope>NUCLEOTIDE SEQUENCE [LARGE SCALE GENOMIC DNA]</scope>
    <source>
        <strain evidence="3 4">JEF-007</strain>
    </source>
</reference>
<name>A0A2N6NK09_BEABA</name>
<dbReference type="InterPro" id="IPR049381">
    <property type="entry name" value="UbiD-like_C"/>
</dbReference>
<dbReference type="AlphaFoldDB" id="A0A2N6NK09"/>
<dbReference type="GO" id="GO:0046281">
    <property type="term" value="P:cinnamic acid catabolic process"/>
    <property type="evidence" value="ECO:0007669"/>
    <property type="project" value="TreeGrafter"/>
</dbReference>
<evidence type="ECO:0000313" key="4">
    <source>
        <dbReference type="Proteomes" id="UP000235728"/>
    </source>
</evidence>
<dbReference type="Gene3D" id="3.40.1670.10">
    <property type="entry name" value="UbiD C-terminal domain-like"/>
    <property type="match status" value="1"/>
</dbReference>
<dbReference type="SUPFAM" id="SSF50475">
    <property type="entry name" value="FMN-binding split barrel"/>
    <property type="match status" value="1"/>
</dbReference>
<evidence type="ECO:0000259" key="2">
    <source>
        <dbReference type="Pfam" id="PF20696"/>
    </source>
</evidence>
<gene>
    <name evidence="3" type="primary">fdc1</name>
    <name evidence="3" type="ORF">BM221_005774</name>
</gene>
<dbReference type="Gene3D" id="1.20.5.4570">
    <property type="match status" value="1"/>
</dbReference>
<dbReference type="GO" id="GO:0033494">
    <property type="term" value="P:ferulate metabolic process"/>
    <property type="evidence" value="ECO:0007669"/>
    <property type="project" value="TreeGrafter"/>
</dbReference>
<dbReference type="OMA" id="KYLQTWG"/>
<dbReference type="Pfam" id="PF01977">
    <property type="entry name" value="UbiD"/>
    <property type="match status" value="1"/>
</dbReference>
<feature type="domain" description="3-octaprenyl-4-hydroxybenzoate carboxy-lyase-like Rift-related" evidence="1">
    <location>
        <begin position="53"/>
        <end position="213"/>
    </location>
</feature>
<dbReference type="PANTHER" id="PTHR30108:SF17">
    <property type="entry name" value="FERULIC ACID DECARBOXYLASE 1"/>
    <property type="match status" value="1"/>
</dbReference>
<dbReference type="SUPFAM" id="SSF143968">
    <property type="entry name" value="UbiD C-terminal domain-like"/>
    <property type="match status" value="1"/>
</dbReference>
<dbReference type="InterPro" id="IPR048304">
    <property type="entry name" value="UbiD_Rift_dom"/>
</dbReference>
<dbReference type="Proteomes" id="UP000235728">
    <property type="component" value="Unassembled WGS sequence"/>
</dbReference>
<dbReference type="Pfam" id="PF20696">
    <property type="entry name" value="UbiD_C"/>
    <property type="match status" value="1"/>
</dbReference>
<feature type="domain" description="3-octaprenyl-4-hydroxybenzoate carboxy-lyase-like C-terminal" evidence="2">
    <location>
        <begin position="218"/>
        <end position="349"/>
    </location>
</feature>
<accession>A0A2N6NK09</accession>